<name>A0A180GDB6_PUCT1</name>
<reference evidence="5" key="1">
    <citation type="submission" date="2009-11" db="EMBL/GenBank/DDBJ databases">
        <authorList>
            <consortium name="The Broad Institute Genome Sequencing Platform"/>
            <person name="Ward D."/>
            <person name="Feldgarden M."/>
            <person name="Earl A."/>
            <person name="Young S.K."/>
            <person name="Zeng Q."/>
            <person name="Koehrsen M."/>
            <person name="Alvarado L."/>
            <person name="Berlin A."/>
            <person name="Bochicchio J."/>
            <person name="Borenstein D."/>
            <person name="Chapman S.B."/>
            <person name="Chen Z."/>
            <person name="Engels R."/>
            <person name="Freedman E."/>
            <person name="Gellesch M."/>
            <person name="Goldberg J."/>
            <person name="Griggs A."/>
            <person name="Gujja S."/>
            <person name="Heilman E."/>
            <person name="Heiman D."/>
            <person name="Hepburn T."/>
            <person name="Howarth C."/>
            <person name="Jen D."/>
            <person name="Larson L."/>
            <person name="Lewis B."/>
            <person name="Mehta T."/>
            <person name="Park D."/>
            <person name="Pearson M."/>
            <person name="Roberts A."/>
            <person name="Saif S."/>
            <person name="Shea T."/>
            <person name="Shenoy N."/>
            <person name="Sisk P."/>
            <person name="Stolte C."/>
            <person name="Sykes S."/>
            <person name="Thomson T."/>
            <person name="Walk T."/>
            <person name="White J."/>
            <person name="Yandava C."/>
            <person name="Izard J."/>
            <person name="Baranova O.V."/>
            <person name="Blanton J.M."/>
            <person name="Tanner A.C."/>
            <person name="Dewhirst F.E."/>
            <person name="Haas B."/>
            <person name="Nusbaum C."/>
            <person name="Birren B."/>
        </authorList>
    </citation>
    <scope>NUCLEOTIDE SEQUENCE [LARGE SCALE GENOMIC DNA]</scope>
    <source>
        <strain evidence="5">1-1 BBBD Race 1</strain>
    </source>
</reference>
<dbReference type="Pfam" id="PF00098">
    <property type="entry name" value="zf-CCHC"/>
    <property type="match status" value="1"/>
</dbReference>
<proteinExistence type="predicted"/>
<dbReference type="STRING" id="630390.A0A180GDB6"/>
<keyword evidence="1" id="KW-0507">mRNA processing</keyword>
<feature type="compositionally biased region" description="Low complexity" evidence="3">
    <location>
        <begin position="90"/>
        <end position="99"/>
    </location>
</feature>
<dbReference type="GO" id="GO:0003676">
    <property type="term" value="F:nucleic acid binding"/>
    <property type="evidence" value="ECO:0007669"/>
    <property type="project" value="InterPro"/>
</dbReference>
<dbReference type="InterPro" id="IPR036875">
    <property type="entry name" value="Znf_CCHC_sf"/>
</dbReference>
<keyword evidence="2" id="KW-0479">Metal-binding</keyword>
<keyword evidence="2" id="KW-0862">Zinc</keyword>
<evidence type="ECO:0000256" key="3">
    <source>
        <dbReference type="SAM" id="MobiDB-lite"/>
    </source>
</evidence>
<feature type="region of interest" description="Disordered" evidence="3">
    <location>
        <begin position="343"/>
        <end position="374"/>
    </location>
</feature>
<dbReference type="GO" id="GO:0008270">
    <property type="term" value="F:zinc ion binding"/>
    <property type="evidence" value="ECO:0007669"/>
    <property type="project" value="UniProtKB-KW"/>
</dbReference>
<reference evidence="6" key="4">
    <citation type="submission" date="2025-05" db="UniProtKB">
        <authorList>
            <consortium name="EnsemblFungi"/>
        </authorList>
    </citation>
    <scope>IDENTIFICATION</scope>
    <source>
        <strain evidence="6">isolate 1-1 / race 1 (BBBD)</strain>
    </source>
</reference>
<dbReference type="PROSITE" id="PS50158">
    <property type="entry name" value="ZF_CCHC"/>
    <property type="match status" value="1"/>
</dbReference>
<evidence type="ECO:0000313" key="6">
    <source>
        <dbReference type="EnsemblFungi" id="PTTG_28370-t43_1-p1"/>
    </source>
</evidence>
<evidence type="ECO:0000256" key="2">
    <source>
        <dbReference type="PROSITE-ProRule" id="PRU00047"/>
    </source>
</evidence>
<gene>
    <name evidence="5" type="ORF">PTTG_28370</name>
</gene>
<dbReference type="Gene3D" id="4.10.60.10">
    <property type="entry name" value="Zinc finger, CCHC-type"/>
    <property type="match status" value="1"/>
</dbReference>
<dbReference type="SUPFAM" id="SSF57756">
    <property type="entry name" value="Retrovirus zinc finger-like domains"/>
    <property type="match status" value="1"/>
</dbReference>
<keyword evidence="2" id="KW-0863">Zinc-finger</keyword>
<dbReference type="SMART" id="SM00343">
    <property type="entry name" value="ZnF_C2HC"/>
    <property type="match status" value="1"/>
</dbReference>
<feature type="domain" description="CCHC-type" evidence="4">
    <location>
        <begin position="328"/>
        <end position="343"/>
    </location>
</feature>
<keyword evidence="7" id="KW-1185">Reference proteome</keyword>
<dbReference type="GO" id="GO:0006397">
    <property type="term" value="P:mRNA processing"/>
    <property type="evidence" value="ECO:0007669"/>
    <property type="project" value="UniProtKB-KW"/>
</dbReference>
<dbReference type="InterPro" id="IPR001878">
    <property type="entry name" value="Znf_CCHC"/>
</dbReference>
<dbReference type="EMBL" id="ADAS02000104">
    <property type="protein sequence ID" value="OAV90342.1"/>
    <property type="molecule type" value="Genomic_DNA"/>
</dbReference>
<dbReference type="VEuPathDB" id="FungiDB:PTTG_28370"/>
<reference evidence="6 7" key="3">
    <citation type="journal article" date="2017" name="G3 (Bethesda)">
        <title>Comparative analysis highlights variable genome content of wheat rusts and divergence of the mating loci.</title>
        <authorList>
            <person name="Cuomo C.A."/>
            <person name="Bakkeren G."/>
            <person name="Khalil H.B."/>
            <person name="Panwar V."/>
            <person name="Joly D."/>
            <person name="Linning R."/>
            <person name="Sakthikumar S."/>
            <person name="Song X."/>
            <person name="Adiconis X."/>
            <person name="Fan L."/>
            <person name="Goldberg J.M."/>
            <person name="Levin J.Z."/>
            <person name="Young S."/>
            <person name="Zeng Q."/>
            <person name="Anikster Y."/>
            <person name="Bruce M."/>
            <person name="Wang M."/>
            <person name="Yin C."/>
            <person name="McCallum B."/>
            <person name="Szabo L.J."/>
            <person name="Hulbert S."/>
            <person name="Chen X."/>
            <person name="Fellers J.P."/>
        </authorList>
    </citation>
    <scope>NUCLEOTIDE SEQUENCE</scope>
    <source>
        <strain evidence="7">Isolate 1-1 / race 1 (BBBD)</strain>
        <strain evidence="6">isolate 1-1 / race 1 (BBBD)</strain>
    </source>
</reference>
<sequence length="374" mass="41002">MGEDQRQWLNRHAELVDYSTYDLVDDDAVGSSLASSARDDDVVRLSLTDAFKQMLIASKLGVGGSKKATDPPAATSKSEDKPTDPPVGPPKSSAAPAEAKMVEPEAVAPPERKHLEVEAGKVLRGWPDKELPKFGATVDENPTQWLGMMAMVLKDRQAHPAIWHSCAGQRLTGRAWQDFYDPAFSARPDDWTSFKAWLIKLSPIGITNLTVARELEKLKQEPNETAQVFHERFRVWQTKAKSINFGYDEISSFVRGLTPGLSAKVQEIMAAAAIDGKPMEMDRVLLTAVGHNHLYRQAKAVSSMASGSSKRRAEGEAGRAGKKKVATCHNCKQAGHIAAKCPEPKTDAQKAWEAANPEKTKKKMCSRDNSVKLT</sequence>
<feature type="compositionally biased region" description="Basic and acidic residues" evidence="3">
    <location>
        <begin position="365"/>
        <end position="374"/>
    </location>
</feature>
<evidence type="ECO:0000259" key="4">
    <source>
        <dbReference type="PROSITE" id="PS50158"/>
    </source>
</evidence>
<dbReference type="AlphaFoldDB" id="A0A180GDB6"/>
<organism evidence="5">
    <name type="scientific">Puccinia triticina (isolate 1-1 / race 1 (BBBD))</name>
    <name type="common">Brown leaf rust fungus</name>
    <dbReference type="NCBI Taxonomy" id="630390"/>
    <lineage>
        <taxon>Eukaryota</taxon>
        <taxon>Fungi</taxon>
        <taxon>Dikarya</taxon>
        <taxon>Basidiomycota</taxon>
        <taxon>Pucciniomycotina</taxon>
        <taxon>Pucciniomycetes</taxon>
        <taxon>Pucciniales</taxon>
        <taxon>Pucciniaceae</taxon>
        <taxon>Puccinia</taxon>
    </lineage>
</organism>
<evidence type="ECO:0000313" key="5">
    <source>
        <dbReference type="EMBL" id="OAV90342.1"/>
    </source>
</evidence>
<evidence type="ECO:0000256" key="1">
    <source>
        <dbReference type="ARBA" id="ARBA00022664"/>
    </source>
</evidence>
<feature type="region of interest" description="Disordered" evidence="3">
    <location>
        <begin position="61"/>
        <end position="110"/>
    </location>
</feature>
<protein>
    <submittedName>
        <fullName evidence="6">CCHC-type domain-containing protein</fullName>
    </submittedName>
</protein>
<dbReference type="OrthoDB" id="2507267at2759"/>
<dbReference type="Proteomes" id="UP000005240">
    <property type="component" value="Unassembled WGS sequence"/>
</dbReference>
<dbReference type="EnsemblFungi" id="PTTG_28370-t43_1">
    <property type="protein sequence ID" value="PTTG_28370-t43_1-p1"/>
    <property type="gene ID" value="PTTG_28370"/>
</dbReference>
<accession>A0A180GDB6</accession>
<evidence type="ECO:0000313" key="7">
    <source>
        <dbReference type="Proteomes" id="UP000005240"/>
    </source>
</evidence>
<reference evidence="5" key="2">
    <citation type="submission" date="2016-05" db="EMBL/GenBank/DDBJ databases">
        <title>Comparative analysis highlights variable genome content of wheat rusts and divergence of the mating loci.</title>
        <authorList>
            <person name="Cuomo C.A."/>
            <person name="Bakkeren G."/>
            <person name="Szabo L."/>
            <person name="Khalil H."/>
            <person name="Joly D."/>
            <person name="Goldberg J."/>
            <person name="Young S."/>
            <person name="Zeng Q."/>
            <person name="Fellers J."/>
        </authorList>
    </citation>
    <scope>NUCLEOTIDE SEQUENCE [LARGE SCALE GENOMIC DNA]</scope>
    <source>
        <strain evidence="5">1-1 BBBD Race 1</strain>
    </source>
</reference>
<feature type="region of interest" description="Disordered" evidence="3">
    <location>
        <begin position="302"/>
        <end position="324"/>
    </location>
</feature>